<dbReference type="AlphaFoldDB" id="A0A0K1EJA7"/>
<dbReference type="KEGG" id="ccro:CMC5_051020"/>
<dbReference type="EMBL" id="CP012159">
    <property type="protein sequence ID" value="AKT40945.1"/>
    <property type="molecule type" value="Genomic_DNA"/>
</dbReference>
<feature type="compositionally biased region" description="Polar residues" evidence="1">
    <location>
        <begin position="1"/>
        <end position="10"/>
    </location>
</feature>
<dbReference type="InterPro" id="IPR013324">
    <property type="entry name" value="RNA_pol_sigma_r3/r4-like"/>
</dbReference>
<dbReference type="Gene3D" id="1.10.1740.10">
    <property type="match status" value="1"/>
</dbReference>
<evidence type="ECO:0000259" key="2">
    <source>
        <dbReference type="Pfam" id="PF08281"/>
    </source>
</evidence>
<gene>
    <name evidence="3" type="ORF">CMC5_051020</name>
</gene>
<proteinExistence type="predicted"/>
<evidence type="ECO:0000313" key="4">
    <source>
        <dbReference type="Proteomes" id="UP000067626"/>
    </source>
</evidence>
<name>A0A0K1EJA7_CHOCO</name>
<organism evidence="3 4">
    <name type="scientific">Chondromyces crocatus</name>
    <dbReference type="NCBI Taxonomy" id="52"/>
    <lineage>
        <taxon>Bacteria</taxon>
        <taxon>Pseudomonadati</taxon>
        <taxon>Myxococcota</taxon>
        <taxon>Polyangia</taxon>
        <taxon>Polyangiales</taxon>
        <taxon>Polyangiaceae</taxon>
        <taxon>Chondromyces</taxon>
    </lineage>
</organism>
<feature type="region of interest" description="Disordered" evidence="1">
    <location>
        <begin position="1"/>
        <end position="23"/>
    </location>
</feature>
<accession>A0A0K1EJA7</accession>
<sequence>MVRRGNTQSSVDRKQRVEPLPAPVHPSPEALLLQRDAIQLTVVACGVPQREVEDVTADCLAAAWAAIQRGDFRVHAWVDPVEALRRWLYGIAWRLSAHERDRARHRREVLVDAPWDFAREEPALDAEAQLRARVILRALDALPETQRALLLATAEGATPSELSAPLRVTPRAVLHQLSRARRALLVAARVE</sequence>
<dbReference type="InterPro" id="IPR036388">
    <property type="entry name" value="WH-like_DNA-bd_sf"/>
</dbReference>
<protein>
    <recommendedName>
        <fullName evidence="2">RNA polymerase sigma factor 70 region 4 type 2 domain-containing protein</fullName>
    </recommendedName>
</protein>
<dbReference type="Proteomes" id="UP000067626">
    <property type="component" value="Chromosome"/>
</dbReference>
<dbReference type="Pfam" id="PF08281">
    <property type="entry name" value="Sigma70_r4_2"/>
    <property type="match status" value="1"/>
</dbReference>
<dbReference type="SUPFAM" id="SSF88659">
    <property type="entry name" value="Sigma3 and sigma4 domains of RNA polymerase sigma factors"/>
    <property type="match status" value="1"/>
</dbReference>
<feature type="domain" description="RNA polymerase sigma factor 70 region 4 type 2" evidence="2">
    <location>
        <begin position="134"/>
        <end position="184"/>
    </location>
</feature>
<dbReference type="Gene3D" id="1.10.10.10">
    <property type="entry name" value="Winged helix-like DNA-binding domain superfamily/Winged helix DNA-binding domain"/>
    <property type="match status" value="1"/>
</dbReference>
<dbReference type="GO" id="GO:0016987">
    <property type="term" value="F:sigma factor activity"/>
    <property type="evidence" value="ECO:0007669"/>
    <property type="project" value="InterPro"/>
</dbReference>
<reference evidence="3 4" key="1">
    <citation type="submission" date="2015-07" db="EMBL/GenBank/DDBJ databases">
        <title>Genome analysis of myxobacterium Chondromyces crocatus Cm c5 reveals a high potential for natural compound synthesis and the genetic basis for the loss of fruiting body formation.</title>
        <authorList>
            <person name="Zaburannyi N."/>
            <person name="Bunk B."/>
            <person name="Maier J."/>
            <person name="Overmann J."/>
            <person name="Mueller R."/>
        </authorList>
    </citation>
    <scope>NUCLEOTIDE SEQUENCE [LARGE SCALE GENOMIC DNA]</scope>
    <source>
        <strain evidence="3 4">Cm c5</strain>
    </source>
</reference>
<dbReference type="GO" id="GO:0006352">
    <property type="term" value="P:DNA-templated transcription initiation"/>
    <property type="evidence" value="ECO:0007669"/>
    <property type="project" value="InterPro"/>
</dbReference>
<dbReference type="GO" id="GO:0003677">
    <property type="term" value="F:DNA binding"/>
    <property type="evidence" value="ECO:0007669"/>
    <property type="project" value="InterPro"/>
</dbReference>
<evidence type="ECO:0000256" key="1">
    <source>
        <dbReference type="SAM" id="MobiDB-lite"/>
    </source>
</evidence>
<evidence type="ECO:0000313" key="3">
    <source>
        <dbReference type="EMBL" id="AKT40945.1"/>
    </source>
</evidence>
<dbReference type="InterPro" id="IPR013249">
    <property type="entry name" value="RNA_pol_sigma70_r4_t2"/>
</dbReference>
<keyword evidence="4" id="KW-1185">Reference proteome</keyword>